<evidence type="ECO:0000313" key="2">
    <source>
        <dbReference type="EMBL" id="SVD51940.1"/>
    </source>
</evidence>
<dbReference type="InterPro" id="IPR052354">
    <property type="entry name" value="Cell_Wall_Dynamics_Protein"/>
</dbReference>
<evidence type="ECO:0000256" key="1">
    <source>
        <dbReference type="SAM" id="MobiDB-lite"/>
    </source>
</evidence>
<proteinExistence type="predicted"/>
<name>A0A382VZW5_9ZZZZ</name>
<feature type="non-terminal residue" evidence="2">
    <location>
        <position position="281"/>
    </location>
</feature>
<sequence length="281" mass="29673">ASVLLAPVTAEETNLTQAAQATSAQAGIITGEAVQAYATRAGLLPVLGTLMPDTPIKILNVTDEWTQILVPGGIDVWVFDQFIAEDDQGARIQGEGVRARSVPSTGADSKVIGYFSHGDTVTVQSVQGQWKLVTPSAIPLAVWVMSEHVQPLEAVSPLHKTLPIDTTRSDQNPDTDTVPENISTTERLATETSVETTVHAKAPSAVDSPLEPSLNPPTSFRAGIVNVAVGDLFGVSRPGAQPLEPVINGTAVKILLERGDWAQVKTAGGLSVWVRSDFVTE</sequence>
<evidence type="ECO:0008006" key="3">
    <source>
        <dbReference type="Google" id="ProtNLM"/>
    </source>
</evidence>
<dbReference type="PANTHER" id="PTHR34408">
    <property type="entry name" value="FAMILY PROTEIN, PUTATIVE-RELATED"/>
    <property type="match status" value="1"/>
</dbReference>
<feature type="non-terminal residue" evidence="2">
    <location>
        <position position="1"/>
    </location>
</feature>
<feature type="compositionally biased region" description="Polar residues" evidence="1">
    <location>
        <begin position="164"/>
        <end position="182"/>
    </location>
</feature>
<dbReference type="Gene3D" id="2.30.30.40">
    <property type="entry name" value="SH3 Domains"/>
    <property type="match status" value="1"/>
</dbReference>
<accession>A0A382VZW5</accession>
<organism evidence="2">
    <name type="scientific">marine metagenome</name>
    <dbReference type="NCBI Taxonomy" id="408172"/>
    <lineage>
        <taxon>unclassified sequences</taxon>
        <taxon>metagenomes</taxon>
        <taxon>ecological metagenomes</taxon>
    </lineage>
</organism>
<dbReference type="EMBL" id="UINC01155847">
    <property type="protein sequence ID" value="SVD51940.1"/>
    <property type="molecule type" value="Genomic_DNA"/>
</dbReference>
<gene>
    <name evidence="2" type="ORF">METZ01_LOCUS404794</name>
</gene>
<feature type="region of interest" description="Disordered" evidence="1">
    <location>
        <begin position="163"/>
        <end position="182"/>
    </location>
</feature>
<dbReference type="PANTHER" id="PTHR34408:SF1">
    <property type="entry name" value="GLYCOSYL HYDROLASE FAMILY 19 DOMAIN-CONTAINING PROTEIN HI_1415"/>
    <property type="match status" value="1"/>
</dbReference>
<reference evidence="2" key="1">
    <citation type="submission" date="2018-05" db="EMBL/GenBank/DDBJ databases">
        <authorList>
            <person name="Lanie J.A."/>
            <person name="Ng W.-L."/>
            <person name="Kazmierczak K.M."/>
            <person name="Andrzejewski T.M."/>
            <person name="Davidsen T.M."/>
            <person name="Wayne K.J."/>
            <person name="Tettelin H."/>
            <person name="Glass J.I."/>
            <person name="Rusch D."/>
            <person name="Podicherti R."/>
            <person name="Tsui H.-C.T."/>
            <person name="Winkler M.E."/>
        </authorList>
    </citation>
    <scope>NUCLEOTIDE SEQUENCE</scope>
</reference>
<protein>
    <recommendedName>
        <fullName evidence="3">SH3b domain-containing protein</fullName>
    </recommendedName>
</protein>
<dbReference type="AlphaFoldDB" id="A0A382VZW5"/>